<name>A0ABX3Y7Y3_9ACTN</name>
<dbReference type="Proteomes" id="UP000194266">
    <property type="component" value="Unassembled WGS sequence"/>
</dbReference>
<evidence type="ECO:0000313" key="2">
    <source>
        <dbReference type="Proteomes" id="UP000194266"/>
    </source>
</evidence>
<reference evidence="1 2" key="1">
    <citation type="submission" date="2016-12" db="EMBL/GenBank/DDBJ databases">
        <title>Genome Mining:The Detection of Biosynthetic Gene Clusters to Aid in the Expression of Curamycin A produced by Streptomyces sp. strain CZA14.</title>
        <authorList>
            <person name="Durrell K.A."/>
            <person name="Kirby B.M."/>
            <person name="Khan W."/>
            <person name="Mthethwa T."/>
            <person name="Le Roes-Hill M."/>
        </authorList>
    </citation>
    <scope>NUCLEOTIDE SEQUENCE [LARGE SCALE GENOMIC DNA]</scope>
    <source>
        <strain evidence="1 2">CZA14</strain>
    </source>
</reference>
<proteinExistence type="predicted"/>
<sequence length="75" mass="7370">MASEPEGNAPVETVRETIERAVSDVNRILGLQGLPADDAGGVAQAGLGGGSTLSIGCSTASWVCGGGGGTRTVQR</sequence>
<protein>
    <submittedName>
        <fullName evidence="1">Uncharacterized protein</fullName>
    </submittedName>
</protein>
<evidence type="ECO:0000313" key="1">
    <source>
        <dbReference type="EMBL" id="OSZ55968.1"/>
    </source>
</evidence>
<dbReference type="RefSeq" id="WP_086173264.1">
    <property type="nucleotide sequence ID" value="NZ_MRYD01000372.1"/>
</dbReference>
<keyword evidence="2" id="KW-1185">Reference proteome</keyword>
<accession>A0ABX3Y7Y3</accession>
<gene>
    <name evidence="1" type="ORF">OQI_35555</name>
</gene>
<dbReference type="EMBL" id="MRYD01000372">
    <property type="protein sequence ID" value="OSZ55968.1"/>
    <property type="molecule type" value="Genomic_DNA"/>
</dbReference>
<comment type="caution">
    <text evidence="1">The sequence shown here is derived from an EMBL/GenBank/DDBJ whole genome shotgun (WGS) entry which is preliminary data.</text>
</comment>
<organism evidence="1 2">
    <name type="scientific">Streptomyces pharetrae CZA14</name>
    <dbReference type="NCBI Taxonomy" id="1144883"/>
    <lineage>
        <taxon>Bacteria</taxon>
        <taxon>Bacillati</taxon>
        <taxon>Actinomycetota</taxon>
        <taxon>Actinomycetes</taxon>
        <taxon>Kitasatosporales</taxon>
        <taxon>Streptomycetaceae</taxon>
        <taxon>Streptomyces</taxon>
    </lineage>
</organism>